<proteinExistence type="predicted"/>
<evidence type="ECO:0000259" key="1">
    <source>
        <dbReference type="PROSITE" id="PS50181"/>
    </source>
</evidence>
<dbReference type="CDD" id="cd09917">
    <property type="entry name" value="F-box_SF"/>
    <property type="match status" value="1"/>
</dbReference>
<sequence length="427" mass="50378">MAPLSLNTESLPVETIIEILRNLDIESVWAITQVSRRLRRIIEANWTVIIRPIINKELSPIDEFLAVFGLGVSSGWPEEDISDNDETASAVEDEDNDVYGSEDGLVDFGRAFDMMENDDWAIVRPRTATRTTIPNTWEWDLPFSKIMGVCRTVKGWEREFHRLRFLNHTHRRTLREHELQRLRHSLYAWWSYSGYFHEHRSPRGICEVPWARGTDDLYCRSQILRKLSTSQLHELEDMWETVKWAVQTEICPSADLVQMLSGHVVTFEEAQRVGWGEGDENRTIHGTIMKLPPDELLYLLVNRHRFTTKRSIIGFIHQKNPWIEDSVETLTDAIQRALWERERMLVAENGPRALNRRRYFPEYNFFKFRPWGGILDYKKSRWEHIRDEHSRDAHMGMYDWAEDNRGPRRFFREEVEAGQLLPTNVVA</sequence>
<dbReference type="InterPro" id="IPR036047">
    <property type="entry name" value="F-box-like_dom_sf"/>
</dbReference>
<organism evidence="2 3">
    <name type="scientific">Lasiosphaeris hirsuta</name>
    <dbReference type="NCBI Taxonomy" id="260670"/>
    <lineage>
        <taxon>Eukaryota</taxon>
        <taxon>Fungi</taxon>
        <taxon>Dikarya</taxon>
        <taxon>Ascomycota</taxon>
        <taxon>Pezizomycotina</taxon>
        <taxon>Sordariomycetes</taxon>
        <taxon>Sordariomycetidae</taxon>
        <taxon>Sordariales</taxon>
        <taxon>Lasiosphaeriaceae</taxon>
        <taxon>Lasiosphaeris</taxon>
    </lineage>
</organism>
<dbReference type="Proteomes" id="UP001172102">
    <property type="component" value="Unassembled WGS sequence"/>
</dbReference>
<dbReference type="AlphaFoldDB" id="A0AA39ZX14"/>
<protein>
    <recommendedName>
        <fullName evidence="1">F-box domain-containing protein</fullName>
    </recommendedName>
</protein>
<dbReference type="SUPFAM" id="SSF81383">
    <property type="entry name" value="F-box domain"/>
    <property type="match status" value="1"/>
</dbReference>
<comment type="caution">
    <text evidence="2">The sequence shown here is derived from an EMBL/GenBank/DDBJ whole genome shotgun (WGS) entry which is preliminary data.</text>
</comment>
<evidence type="ECO:0000313" key="3">
    <source>
        <dbReference type="Proteomes" id="UP001172102"/>
    </source>
</evidence>
<reference evidence="2" key="1">
    <citation type="submission" date="2023-06" db="EMBL/GenBank/DDBJ databases">
        <title>Genome-scale phylogeny and comparative genomics of the fungal order Sordariales.</title>
        <authorList>
            <consortium name="Lawrence Berkeley National Laboratory"/>
            <person name="Hensen N."/>
            <person name="Bonometti L."/>
            <person name="Westerberg I."/>
            <person name="Brannstrom I.O."/>
            <person name="Guillou S."/>
            <person name="Cros-Aarteil S."/>
            <person name="Calhoun S."/>
            <person name="Haridas S."/>
            <person name="Kuo A."/>
            <person name="Mondo S."/>
            <person name="Pangilinan J."/>
            <person name="Riley R."/>
            <person name="Labutti K."/>
            <person name="Andreopoulos B."/>
            <person name="Lipzen A."/>
            <person name="Chen C."/>
            <person name="Yanf M."/>
            <person name="Daum C."/>
            <person name="Ng V."/>
            <person name="Clum A."/>
            <person name="Steindorff A."/>
            <person name="Ohm R."/>
            <person name="Martin F."/>
            <person name="Silar P."/>
            <person name="Natvig D."/>
            <person name="Lalanne C."/>
            <person name="Gautier V."/>
            <person name="Ament-Velasquez S.L."/>
            <person name="Kruys A."/>
            <person name="Hutchinson M.I."/>
            <person name="Powell A.J."/>
            <person name="Barry K."/>
            <person name="Miller A.N."/>
            <person name="Grigoriev I.V."/>
            <person name="Debuchy R."/>
            <person name="Gladieux P."/>
            <person name="Thoren M.H."/>
            <person name="Johannesson H."/>
        </authorList>
    </citation>
    <scope>NUCLEOTIDE SEQUENCE</scope>
    <source>
        <strain evidence="2">SMH4607-1</strain>
    </source>
</reference>
<keyword evidence="3" id="KW-1185">Reference proteome</keyword>
<feature type="domain" description="F-box" evidence="1">
    <location>
        <begin position="5"/>
        <end position="49"/>
    </location>
</feature>
<dbReference type="PROSITE" id="PS50181">
    <property type="entry name" value="FBOX"/>
    <property type="match status" value="1"/>
</dbReference>
<dbReference type="InterPro" id="IPR001810">
    <property type="entry name" value="F-box_dom"/>
</dbReference>
<dbReference type="Gene3D" id="1.20.1280.50">
    <property type="match status" value="1"/>
</dbReference>
<gene>
    <name evidence="2" type="ORF">B0H67DRAFT_649558</name>
</gene>
<accession>A0AA39ZX14</accession>
<evidence type="ECO:0000313" key="2">
    <source>
        <dbReference type="EMBL" id="KAK0705203.1"/>
    </source>
</evidence>
<dbReference type="EMBL" id="JAUKUA010000007">
    <property type="protein sequence ID" value="KAK0705203.1"/>
    <property type="molecule type" value="Genomic_DNA"/>
</dbReference>
<name>A0AA39ZX14_9PEZI</name>
<dbReference type="Pfam" id="PF12937">
    <property type="entry name" value="F-box-like"/>
    <property type="match status" value="1"/>
</dbReference>